<accession>W4KI14</accession>
<dbReference type="EMBL" id="KI925455">
    <property type="protein sequence ID" value="ETW85324.1"/>
    <property type="molecule type" value="Genomic_DNA"/>
</dbReference>
<dbReference type="KEGG" id="hir:HETIRDRAFT_311368"/>
<dbReference type="Proteomes" id="UP000030671">
    <property type="component" value="Unassembled WGS sequence"/>
</dbReference>
<dbReference type="InterPro" id="IPR021109">
    <property type="entry name" value="Peptidase_aspartic_dom_sf"/>
</dbReference>
<dbReference type="InterPro" id="IPR032567">
    <property type="entry name" value="RTL1-rel"/>
</dbReference>
<organism evidence="1 2">
    <name type="scientific">Heterobasidion irregulare (strain TC 32-1)</name>
    <dbReference type="NCBI Taxonomy" id="747525"/>
    <lineage>
        <taxon>Eukaryota</taxon>
        <taxon>Fungi</taxon>
        <taxon>Dikarya</taxon>
        <taxon>Basidiomycota</taxon>
        <taxon>Agaricomycotina</taxon>
        <taxon>Agaricomycetes</taxon>
        <taxon>Russulales</taxon>
        <taxon>Bondarzewiaceae</taxon>
        <taxon>Heterobasidion</taxon>
        <taxon>Heterobasidion annosum species complex</taxon>
    </lineage>
</organism>
<dbReference type="RefSeq" id="XP_009542190.1">
    <property type="nucleotide sequence ID" value="XM_009543895.1"/>
</dbReference>
<dbReference type="GeneID" id="20669865"/>
<dbReference type="eggNOG" id="ENOG502S3G3">
    <property type="taxonomic scope" value="Eukaryota"/>
</dbReference>
<dbReference type="AlphaFoldDB" id="W4KI14"/>
<evidence type="ECO:0000313" key="1">
    <source>
        <dbReference type="EMBL" id="ETW85324.1"/>
    </source>
</evidence>
<protein>
    <recommendedName>
        <fullName evidence="3">Peptidase A2 domain-containing protein</fullName>
    </recommendedName>
</protein>
<dbReference type="Pfam" id="PF08284">
    <property type="entry name" value="RVP_2"/>
    <property type="match status" value="1"/>
</dbReference>
<gene>
    <name evidence="1" type="ORF">HETIRDRAFT_311368</name>
</gene>
<evidence type="ECO:0008006" key="3">
    <source>
        <dbReference type="Google" id="ProtNLM"/>
    </source>
</evidence>
<dbReference type="OrthoDB" id="2717878at2759"/>
<dbReference type="PANTHER" id="PTHR15503">
    <property type="entry name" value="LDOC1 RELATED"/>
    <property type="match status" value="1"/>
</dbReference>
<sequence length="264" mass="30256">MRINVHLKHRKGTTKARVLIDSGAEGLLIDKQFCLNNNIPTQKIDKPIPVFNLDGTANDGGKITDKACVLMRITNEEGDYHNEQCELLAANLGGENVILGTDWLHEHNPQINWVKNSLTFSNCATTCLVSRPKFTIQALMPIRQRKNRTIGYSRIEDNPEEDEIEDTFFSEFYEEWYYQNPLEIHPLEAIHIGSIGNKSQQLAEKANKAKTERPIEEIVPAYVLKRFAKIFSQEASQRLPEHSQWDHKIDMKPGWEPTGCKLYP</sequence>
<dbReference type="InParanoid" id="W4KI14"/>
<name>W4KI14_HETIT</name>
<dbReference type="Gene3D" id="2.40.70.10">
    <property type="entry name" value="Acid Proteases"/>
    <property type="match status" value="1"/>
</dbReference>
<evidence type="ECO:0000313" key="2">
    <source>
        <dbReference type="Proteomes" id="UP000030671"/>
    </source>
</evidence>
<dbReference type="PANTHER" id="PTHR15503:SF22">
    <property type="entry name" value="TRANSPOSON TY3-I GAG POLYPROTEIN"/>
    <property type="match status" value="1"/>
</dbReference>
<keyword evidence="2" id="KW-1185">Reference proteome</keyword>
<dbReference type="CDD" id="cd00303">
    <property type="entry name" value="retropepsin_like"/>
    <property type="match status" value="1"/>
</dbReference>
<proteinExistence type="predicted"/>
<dbReference type="HOGENOM" id="CLU_000384_42_1_1"/>
<reference evidence="1 2" key="1">
    <citation type="journal article" date="2012" name="New Phytol.">
        <title>Insight into trade-off between wood decay and parasitism from the genome of a fungal forest pathogen.</title>
        <authorList>
            <person name="Olson A."/>
            <person name="Aerts A."/>
            <person name="Asiegbu F."/>
            <person name="Belbahri L."/>
            <person name="Bouzid O."/>
            <person name="Broberg A."/>
            <person name="Canback B."/>
            <person name="Coutinho P.M."/>
            <person name="Cullen D."/>
            <person name="Dalman K."/>
            <person name="Deflorio G."/>
            <person name="van Diepen L.T."/>
            <person name="Dunand C."/>
            <person name="Duplessis S."/>
            <person name="Durling M."/>
            <person name="Gonthier P."/>
            <person name="Grimwood J."/>
            <person name="Fossdal C.G."/>
            <person name="Hansson D."/>
            <person name="Henrissat B."/>
            <person name="Hietala A."/>
            <person name="Himmelstrand K."/>
            <person name="Hoffmeister D."/>
            <person name="Hogberg N."/>
            <person name="James T.Y."/>
            <person name="Karlsson M."/>
            <person name="Kohler A."/>
            <person name="Kues U."/>
            <person name="Lee Y.H."/>
            <person name="Lin Y.C."/>
            <person name="Lind M."/>
            <person name="Lindquist E."/>
            <person name="Lombard V."/>
            <person name="Lucas S."/>
            <person name="Lunden K."/>
            <person name="Morin E."/>
            <person name="Murat C."/>
            <person name="Park J."/>
            <person name="Raffaello T."/>
            <person name="Rouze P."/>
            <person name="Salamov A."/>
            <person name="Schmutz J."/>
            <person name="Solheim H."/>
            <person name="Stahlberg J."/>
            <person name="Velez H."/>
            <person name="de Vries R.P."/>
            <person name="Wiebenga A."/>
            <person name="Woodward S."/>
            <person name="Yakovlev I."/>
            <person name="Garbelotto M."/>
            <person name="Martin F."/>
            <person name="Grigoriev I.V."/>
            <person name="Stenlid J."/>
        </authorList>
    </citation>
    <scope>NUCLEOTIDE SEQUENCE [LARGE SCALE GENOMIC DNA]</scope>
    <source>
        <strain evidence="1 2">TC 32-1</strain>
    </source>
</reference>